<gene>
    <name evidence="1" type="ORF">I4F81_012231</name>
</gene>
<evidence type="ECO:0000313" key="2">
    <source>
        <dbReference type="Proteomes" id="UP000798662"/>
    </source>
</evidence>
<name>A0ACC3CIJ1_PYRYE</name>
<dbReference type="EMBL" id="CM020620">
    <property type="protein sequence ID" value="KAK1869765.1"/>
    <property type="molecule type" value="Genomic_DNA"/>
</dbReference>
<dbReference type="Proteomes" id="UP000798662">
    <property type="component" value="Chromosome 3"/>
</dbReference>
<comment type="caution">
    <text evidence="1">The sequence shown here is derived from an EMBL/GenBank/DDBJ whole genome shotgun (WGS) entry which is preliminary data.</text>
</comment>
<accession>A0ACC3CIJ1</accession>
<organism evidence="1 2">
    <name type="scientific">Pyropia yezoensis</name>
    <name type="common">Susabi-nori</name>
    <name type="synonym">Porphyra yezoensis</name>
    <dbReference type="NCBI Taxonomy" id="2788"/>
    <lineage>
        <taxon>Eukaryota</taxon>
        <taxon>Rhodophyta</taxon>
        <taxon>Bangiophyceae</taxon>
        <taxon>Bangiales</taxon>
        <taxon>Bangiaceae</taxon>
        <taxon>Pyropia</taxon>
    </lineage>
</organism>
<reference evidence="1" key="1">
    <citation type="submission" date="2019-11" db="EMBL/GenBank/DDBJ databases">
        <title>Nori genome reveals adaptations in red seaweeds to the harsh intertidal environment.</title>
        <authorList>
            <person name="Wang D."/>
            <person name="Mao Y."/>
        </authorList>
    </citation>
    <scope>NUCLEOTIDE SEQUENCE</scope>
    <source>
        <tissue evidence="1">Gametophyte</tissue>
    </source>
</reference>
<sequence>MSVPPLHAGRRLQTASAPGDLHLTTTFAGIDKDRPLGGSSRASISLSVFSLFLVGLSCCCFPCHVTEPIDWARTVEPGGSTRMFSFKQQSKDKGKAAAAGGAAGGGTPAPRLRAGQLRAQKDITDIDMPPSMALSFPNGASDMMHLGLSLSPPEGPYHPGTFHFSITIPDGYPHSPPKVHCDTKVFHPNIDLEGHVCLNILRQDWKPVLTLSAVLYGLQLLFLEPNADDPLNSEAAEALKAGGAAWERLVAKTLRGGYVGGTRFDKVV</sequence>
<keyword evidence="2" id="KW-1185">Reference proteome</keyword>
<proteinExistence type="predicted"/>
<protein>
    <submittedName>
        <fullName evidence="1">Uncharacterized protein</fullName>
    </submittedName>
</protein>
<evidence type="ECO:0000313" key="1">
    <source>
        <dbReference type="EMBL" id="KAK1869765.1"/>
    </source>
</evidence>